<dbReference type="Pfam" id="PF00990">
    <property type="entry name" value="GGDEF"/>
    <property type="match status" value="1"/>
</dbReference>
<dbReference type="PANTHER" id="PTHR46663:SF3">
    <property type="entry name" value="SLL0267 PROTEIN"/>
    <property type="match status" value="1"/>
</dbReference>
<dbReference type="Gene3D" id="3.30.450.40">
    <property type="match status" value="1"/>
</dbReference>
<dbReference type="InterPro" id="IPR029151">
    <property type="entry name" value="Sensor-like_sf"/>
</dbReference>
<dbReference type="PROSITE" id="PS50887">
    <property type="entry name" value="GGDEF"/>
    <property type="match status" value="1"/>
</dbReference>
<evidence type="ECO:0000259" key="2">
    <source>
        <dbReference type="PROSITE" id="PS50887"/>
    </source>
</evidence>
<keyword evidence="1" id="KW-0472">Membrane</keyword>
<dbReference type="Proteomes" id="UP000231637">
    <property type="component" value="Chromosome"/>
</dbReference>
<keyword evidence="1" id="KW-0812">Transmembrane</keyword>
<sequence>MVRPTSLKKRILVPLVTAGLCVAVAGGFFLNSTETRQKHHAVEQQAEAMESHLLSSMQIKAEVMEAMLAFIIEDRRIIAALESGDRKQLLELATPIYERFNQQNNITHFYFHDGQRVNLLRVHKPEKYGDTINRFTALGAEKSGSLFSGIELGPLGTFTLRSVLPVFGGGRLLGYIELGQEIDGIIEEAHTMFGVELLLLIAKQYLSQSDWEEGMRMLARPFDWRLLTNMVLVSQSLEEAPIVLLNRVDSELVEEIDVHRDVELNDRNYWAAVIPIKDAGERKVGSLIMLHDMTSLNQDSKTEMLWFAALSTLISWIIFLLFYRVLGNTEQELSDARARLIEEGEARTRQVEQALNIQRVLDEMLNISLPPLTMKEVLSKSLDAVLTIPIFTLQQKGAIFFVAEDGKSLEMAAQRNLSEVLLQSCAMLPFGKCLCGRAAATRELVFFDHLNAQHEISYDGIEPHGHYCIPIISEGRLLGVLNAYVDAGHVREAAEEGFLKNVANTLAVVIERKQAEEKLEEMAHHDTLTGLPNRIVLYDRLDQSLALARRHRESFAVVFLDLDHFKEVNDTLGHDAGDQLLIDASTRISGCIREVDTLARVGGDEFCLILMDTRDPAGATVVAEKILKALTTPFDISGQSCQVGTSIGIAIFPADGEDSETLIKNADAAMYRAKRQRNTYCFFNNKG</sequence>
<dbReference type="EMBL" id="CP018800">
    <property type="protein sequence ID" value="ATX83061.1"/>
    <property type="molecule type" value="Genomic_DNA"/>
</dbReference>
<reference evidence="3 4" key="1">
    <citation type="submission" date="2016-12" db="EMBL/GenBank/DDBJ databases">
        <title>Isolation and genomic insights into novel planktonic Zetaproteobacteria from stratified waters of the Chesapeake Bay.</title>
        <authorList>
            <person name="McAllister S.M."/>
            <person name="Kato S."/>
            <person name="Chan C.S."/>
            <person name="Chiu B.K."/>
            <person name="Field E.K."/>
        </authorList>
    </citation>
    <scope>NUCLEOTIDE SEQUENCE [LARGE SCALE GENOMIC DNA]</scope>
    <source>
        <strain evidence="3 4">CP-8</strain>
    </source>
</reference>
<dbReference type="CDD" id="cd01949">
    <property type="entry name" value="GGDEF"/>
    <property type="match status" value="1"/>
</dbReference>
<dbReference type="Pfam" id="PF14827">
    <property type="entry name" value="dCache_3"/>
    <property type="match status" value="1"/>
</dbReference>
<dbReference type="GO" id="GO:0003824">
    <property type="term" value="F:catalytic activity"/>
    <property type="evidence" value="ECO:0007669"/>
    <property type="project" value="UniProtKB-ARBA"/>
</dbReference>
<feature type="transmembrane region" description="Helical" evidence="1">
    <location>
        <begin position="304"/>
        <end position="323"/>
    </location>
</feature>
<protein>
    <submittedName>
        <fullName evidence="3">Diguanylate cyclase (GGDEF) domain-containing protein</fullName>
    </submittedName>
</protein>
<gene>
    <name evidence="3" type="ORF">Ga0123462_2227</name>
</gene>
<dbReference type="InterPro" id="IPR029150">
    <property type="entry name" value="dCache_3"/>
</dbReference>
<accession>A0A2K8LAY1</accession>
<dbReference type="InterPro" id="IPR000160">
    <property type="entry name" value="GGDEF_dom"/>
</dbReference>
<dbReference type="InterPro" id="IPR003018">
    <property type="entry name" value="GAF"/>
</dbReference>
<dbReference type="InterPro" id="IPR052163">
    <property type="entry name" value="DGC-Regulatory_Protein"/>
</dbReference>
<name>A0A2K8LAY1_9PROT</name>
<dbReference type="KEGG" id="mfn:Ga0123462_2227"/>
<dbReference type="SUPFAM" id="SSF55781">
    <property type="entry name" value="GAF domain-like"/>
    <property type="match status" value="1"/>
</dbReference>
<evidence type="ECO:0000313" key="3">
    <source>
        <dbReference type="EMBL" id="ATX83061.1"/>
    </source>
</evidence>
<evidence type="ECO:0000256" key="1">
    <source>
        <dbReference type="SAM" id="Phobius"/>
    </source>
</evidence>
<feature type="domain" description="GGDEF" evidence="2">
    <location>
        <begin position="553"/>
        <end position="685"/>
    </location>
</feature>
<organism evidence="3 4">
    <name type="scientific">Mariprofundus ferrinatatus</name>
    <dbReference type="NCBI Taxonomy" id="1921087"/>
    <lineage>
        <taxon>Bacteria</taxon>
        <taxon>Pseudomonadati</taxon>
        <taxon>Pseudomonadota</taxon>
        <taxon>Candidatius Mariprofundia</taxon>
        <taxon>Mariprofundales</taxon>
        <taxon>Mariprofundaceae</taxon>
        <taxon>Mariprofundus</taxon>
    </lineage>
</organism>
<keyword evidence="1" id="KW-1133">Transmembrane helix</keyword>
<dbReference type="SUPFAM" id="SSF55073">
    <property type="entry name" value="Nucleotide cyclase"/>
    <property type="match status" value="1"/>
</dbReference>
<dbReference type="Gene3D" id="3.30.70.270">
    <property type="match status" value="1"/>
</dbReference>
<dbReference type="NCBIfam" id="TIGR00254">
    <property type="entry name" value="GGDEF"/>
    <property type="match status" value="1"/>
</dbReference>
<feature type="transmembrane region" description="Helical" evidence="1">
    <location>
        <begin position="12"/>
        <end position="30"/>
    </location>
</feature>
<dbReference type="Pfam" id="PF13185">
    <property type="entry name" value="GAF_2"/>
    <property type="match status" value="1"/>
</dbReference>
<evidence type="ECO:0000313" key="4">
    <source>
        <dbReference type="Proteomes" id="UP000231637"/>
    </source>
</evidence>
<dbReference type="InterPro" id="IPR029016">
    <property type="entry name" value="GAF-like_dom_sf"/>
</dbReference>
<dbReference type="Gene3D" id="3.30.450.20">
    <property type="entry name" value="PAS domain"/>
    <property type="match status" value="1"/>
</dbReference>
<dbReference type="AlphaFoldDB" id="A0A2K8LAY1"/>
<keyword evidence="4" id="KW-1185">Reference proteome</keyword>
<dbReference type="InterPro" id="IPR043128">
    <property type="entry name" value="Rev_trsase/Diguanyl_cyclase"/>
</dbReference>
<proteinExistence type="predicted"/>
<dbReference type="FunFam" id="3.30.70.270:FF:000001">
    <property type="entry name" value="Diguanylate cyclase domain protein"/>
    <property type="match status" value="1"/>
</dbReference>
<dbReference type="SUPFAM" id="SSF103190">
    <property type="entry name" value="Sensory domain-like"/>
    <property type="match status" value="1"/>
</dbReference>
<dbReference type="InterPro" id="IPR029787">
    <property type="entry name" value="Nucleotide_cyclase"/>
</dbReference>
<dbReference type="SMART" id="SM00267">
    <property type="entry name" value="GGDEF"/>
    <property type="match status" value="1"/>
</dbReference>
<dbReference type="PANTHER" id="PTHR46663">
    <property type="entry name" value="DIGUANYLATE CYCLASE DGCT-RELATED"/>
    <property type="match status" value="1"/>
</dbReference>
<dbReference type="SMART" id="SM00065">
    <property type="entry name" value="GAF"/>
    <property type="match status" value="1"/>
</dbReference>